<evidence type="ECO:0000313" key="2">
    <source>
        <dbReference type="Proteomes" id="UP000254060"/>
    </source>
</evidence>
<dbReference type="AlphaFoldDB" id="A0A377FW62"/>
<proteinExistence type="predicted"/>
<evidence type="ECO:0000313" key="1">
    <source>
        <dbReference type="EMBL" id="STO09080.1"/>
    </source>
</evidence>
<reference evidence="1 2" key="1">
    <citation type="submission" date="2018-06" db="EMBL/GenBank/DDBJ databases">
        <authorList>
            <consortium name="Pathogen Informatics"/>
            <person name="Doyle S."/>
        </authorList>
    </citation>
    <scope>NUCLEOTIDE SEQUENCE [LARGE SCALE GENOMIC DNA]</scope>
    <source>
        <strain evidence="1 2">NCTC13163</strain>
    </source>
</reference>
<accession>A0A377FW62</accession>
<dbReference type="EMBL" id="UGGP01000001">
    <property type="protein sequence ID" value="STO09080.1"/>
    <property type="molecule type" value="Genomic_DNA"/>
</dbReference>
<protein>
    <submittedName>
        <fullName evidence="1">Uncharacterized protein</fullName>
    </submittedName>
</protein>
<gene>
    <name evidence="1" type="ORF">NCTC13163_02476</name>
</gene>
<sequence length="121" mass="14435">MGVSERKSYLQMMSEGFRMMKQAKEVEQTVTLRQWTFSFRHDKEWTVILRTDRLKWVGRPANEFSIDLAQVRLGDLSLQRHVESNEVRLKIEEEWGIESKVVCDDEEWGRFVETLKQLKGE</sequence>
<name>A0A377FW62_9BACL</name>
<dbReference type="Proteomes" id="UP000254060">
    <property type="component" value="Unassembled WGS sequence"/>
</dbReference>
<organism evidence="1 2">
    <name type="scientific">Exiguobacterium aurantiacum</name>
    <dbReference type="NCBI Taxonomy" id="33987"/>
    <lineage>
        <taxon>Bacteria</taxon>
        <taxon>Bacillati</taxon>
        <taxon>Bacillota</taxon>
        <taxon>Bacilli</taxon>
        <taxon>Bacillales</taxon>
        <taxon>Bacillales Family XII. Incertae Sedis</taxon>
        <taxon>Exiguobacterium</taxon>
    </lineage>
</organism>
<dbReference type="STRING" id="1397694.GCA_000702585_02961"/>